<dbReference type="Gene3D" id="3.10.290.10">
    <property type="entry name" value="RNA-binding S4 domain"/>
    <property type="match status" value="1"/>
</dbReference>
<proteinExistence type="inferred from homology"/>
<dbReference type="InterPro" id="IPR020103">
    <property type="entry name" value="PsdUridine_synth_cat_dom_sf"/>
</dbReference>
<dbReference type="InterPro" id="IPR050343">
    <property type="entry name" value="RsuA_PseudoU_synthase"/>
</dbReference>
<dbReference type="PANTHER" id="PTHR47683">
    <property type="entry name" value="PSEUDOURIDINE SYNTHASE FAMILY PROTEIN-RELATED"/>
    <property type="match status" value="1"/>
</dbReference>
<dbReference type="RefSeq" id="WP_200673401.1">
    <property type="nucleotide sequence ID" value="NZ_JAACYA010000001.1"/>
</dbReference>
<gene>
    <name evidence="7" type="ORF">GWK41_02870</name>
</gene>
<reference evidence="7 8" key="1">
    <citation type="journal article" date="2021" name="Syst. Appl. Microbiol.">
        <title>Persephonella atlantica sp. nov.: How to adapt to physico-chemical gradients in high temperature hydrothermal habitats.</title>
        <authorList>
            <person name="Francois D.X."/>
            <person name="Godfroy A."/>
            <person name="Mathien C."/>
            <person name="Aube J."/>
            <person name="Cathalot C."/>
            <person name="Lesongeur F."/>
            <person name="L'Haridon S."/>
            <person name="Philippon X."/>
            <person name="Roussel E.G."/>
        </authorList>
    </citation>
    <scope>NUCLEOTIDE SEQUENCE [LARGE SCALE GENOMIC DNA]</scope>
    <source>
        <strain evidence="7 8">MO1340</strain>
    </source>
</reference>
<dbReference type="PROSITE" id="PS01149">
    <property type="entry name" value="PSI_RSU"/>
    <property type="match status" value="1"/>
</dbReference>
<evidence type="ECO:0000256" key="4">
    <source>
        <dbReference type="PROSITE-ProRule" id="PRU00182"/>
    </source>
</evidence>
<dbReference type="InterPro" id="IPR000748">
    <property type="entry name" value="PsdUridine_synth_RsuA/RluB/E/F"/>
</dbReference>
<evidence type="ECO:0000259" key="6">
    <source>
        <dbReference type="SMART" id="SM00363"/>
    </source>
</evidence>
<sequence length="243" mass="28183">MKKLRLDRYLSNAGIGSRKEVKLLIKGGRVTVNGVTIRDPSFQINLENDTVCIDGNPVILKKNHYFMFNKPSGYVTAKEDRYLPTVMEFFSSLPFYKKLFPVGRLDIDTEGLLIVTDDGTLAHRISHPKWEVEKEYYAVVKGNIRNTDYSRYEKEGIKLKDYKAKPFKIKLISASDEKSEITITVKEGKYHIVKRIMEKLGHPVLYLKRIRIGPIKLDEKLPTGEFREFTEEEIRQLKQVVNL</sequence>
<dbReference type="Gene3D" id="3.30.70.1560">
    <property type="entry name" value="Alpha-L RNA-binding motif"/>
    <property type="match status" value="1"/>
</dbReference>
<dbReference type="InterPro" id="IPR036986">
    <property type="entry name" value="S4_RNA-bd_sf"/>
</dbReference>
<dbReference type="SUPFAM" id="SSF55120">
    <property type="entry name" value="Pseudouridine synthase"/>
    <property type="match status" value="1"/>
</dbReference>
<keyword evidence="2 4" id="KW-0694">RNA-binding</keyword>
<evidence type="ECO:0000256" key="3">
    <source>
        <dbReference type="ARBA" id="ARBA00023235"/>
    </source>
</evidence>
<protein>
    <recommendedName>
        <fullName evidence="5">Pseudouridine synthase</fullName>
        <ecNumber evidence="5">5.4.99.-</ecNumber>
    </recommendedName>
</protein>
<dbReference type="InterPro" id="IPR006145">
    <property type="entry name" value="PsdUridine_synth_RsuA/RluA"/>
</dbReference>
<dbReference type="EMBL" id="JAACYA010000001">
    <property type="protein sequence ID" value="MBK3332008.1"/>
    <property type="molecule type" value="Genomic_DNA"/>
</dbReference>
<dbReference type="SUPFAM" id="SSF55174">
    <property type="entry name" value="Alpha-L RNA-binding motif"/>
    <property type="match status" value="1"/>
</dbReference>
<dbReference type="Pfam" id="PF01479">
    <property type="entry name" value="S4"/>
    <property type="match status" value="1"/>
</dbReference>
<dbReference type="Pfam" id="PF00849">
    <property type="entry name" value="PseudoU_synth_2"/>
    <property type="match status" value="1"/>
</dbReference>
<dbReference type="InterPro" id="IPR020094">
    <property type="entry name" value="TruA/RsuA/RluB/E/F_N"/>
</dbReference>
<comment type="caution">
    <text evidence="7">The sequence shown here is derived from an EMBL/GenBank/DDBJ whole genome shotgun (WGS) entry which is preliminary data.</text>
</comment>
<evidence type="ECO:0000256" key="5">
    <source>
        <dbReference type="RuleBase" id="RU003887"/>
    </source>
</evidence>
<dbReference type="NCBIfam" id="TIGR00093">
    <property type="entry name" value="pseudouridine synthase"/>
    <property type="match status" value="1"/>
</dbReference>
<feature type="domain" description="RNA-binding S4" evidence="6">
    <location>
        <begin position="4"/>
        <end position="64"/>
    </location>
</feature>
<keyword evidence="8" id="KW-1185">Reference proteome</keyword>
<dbReference type="InterPro" id="IPR042092">
    <property type="entry name" value="PsdUridine_s_RsuA/RluB/E/F_cat"/>
</dbReference>
<dbReference type="Proteomes" id="UP000772812">
    <property type="component" value="Unassembled WGS sequence"/>
</dbReference>
<name>A0ABS1GGH5_9AQUI</name>
<dbReference type="PROSITE" id="PS50889">
    <property type="entry name" value="S4"/>
    <property type="match status" value="1"/>
</dbReference>
<evidence type="ECO:0000256" key="2">
    <source>
        <dbReference type="ARBA" id="ARBA00022884"/>
    </source>
</evidence>
<evidence type="ECO:0000313" key="8">
    <source>
        <dbReference type="Proteomes" id="UP000772812"/>
    </source>
</evidence>
<evidence type="ECO:0000313" key="7">
    <source>
        <dbReference type="EMBL" id="MBK3332008.1"/>
    </source>
</evidence>
<comment type="similarity">
    <text evidence="1 5">Belongs to the pseudouridine synthase RsuA family.</text>
</comment>
<dbReference type="PANTHER" id="PTHR47683:SF4">
    <property type="entry name" value="PSEUDOURIDINE SYNTHASE"/>
    <property type="match status" value="1"/>
</dbReference>
<evidence type="ECO:0000256" key="1">
    <source>
        <dbReference type="ARBA" id="ARBA00008348"/>
    </source>
</evidence>
<dbReference type="SMART" id="SM00363">
    <property type="entry name" value="S4"/>
    <property type="match status" value="1"/>
</dbReference>
<dbReference type="CDD" id="cd00165">
    <property type="entry name" value="S4"/>
    <property type="match status" value="1"/>
</dbReference>
<keyword evidence="3 5" id="KW-0413">Isomerase</keyword>
<dbReference type="InterPro" id="IPR002942">
    <property type="entry name" value="S4_RNA-bd"/>
</dbReference>
<dbReference type="Gene3D" id="3.30.70.580">
    <property type="entry name" value="Pseudouridine synthase I, catalytic domain, N-terminal subdomain"/>
    <property type="match status" value="1"/>
</dbReference>
<dbReference type="EC" id="5.4.99.-" evidence="5"/>
<dbReference type="InterPro" id="IPR018496">
    <property type="entry name" value="PsdUridine_synth_RsuA/RluB_CS"/>
</dbReference>
<organism evidence="7 8">
    <name type="scientific">Persephonella atlantica</name>
    <dbReference type="NCBI Taxonomy" id="2699429"/>
    <lineage>
        <taxon>Bacteria</taxon>
        <taxon>Pseudomonadati</taxon>
        <taxon>Aquificota</taxon>
        <taxon>Aquificia</taxon>
        <taxon>Aquificales</taxon>
        <taxon>Hydrogenothermaceae</taxon>
        <taxon>Persephonella</taxon>
    </lineage>
</organism>
<accession>A0ABS1GGH5</accession>